<evidence type="ECO:0000313" key="3">
    <source>
        <dbReference type="Proteomes" id="UP000430345"/>
    </source>
</evidence>
<gene>
    <name evidence="2" type="ORF">GBZ86_13180</name>
</gene>
<accession>A0A6I1MX05</accession>
<dbReference type="PROSITE" id="PS50883">
    <property type="entry name" value="EAL"/>
    <property type="match status" value="1"/>
</dbReference>
<dbReference type="PANTHER" id="PTHR33121">
    <property type="entry name" value="CYCLIC DI-GMP PHOSPHODIESTERASE PDEF"/>
    <property type="match status" value="1"/>
</dbReference>
<dbReference type="SMART" id="SM00052">
    <property type="entry name" value="EAL"/>
    <property type="match status" value="1"/>
</dbReference>
<protein>
    <submittedName>
        <fullName evidence="2">EAL domain-containing protein</fullName>
    </submittedName>
</protein>
<dbReference type="SUPFAM" id="SSF141868">
    <property type="entry name" value="EAL domain-like"/>
    <property type="match status" value="1"/>
</dbReference>
<dbReference type="Gene3D" id="3.20.20.450">
    <property type="entry name" value="EAL domain"/>
    <property type="match status" value="1"/>
</dbReference>
<dbReference type="EMBL" id="WHJC01000283">
    <property type="protein sequence ID" value="MPQ44689.1"/>
    <property type="molecule type" value="Genomic_DNA"/>
</dbReference>
<sequence length="261" mass="30190">MLRALDDKLYDFITLDRLNEAILKNEILLFYQPKMKINYINKNYEVQGIEALIRWFDSKLGYIEPNKIISIAKKKGIIVHLGKWIFDRAFKDMKSIKEKSNGNIKLVLNISLEELKNSSFIKNLIEISLVNNFLLSNLELDIKDNVDSKLAESLKLVFTKLKSLGVSIVLDDYGSYHECLEFVTNNDVDGIKLDSYIIDTSEKDTTLKMIVYNLHRLGKKVIAEGVETKEQFEIVKYYGCDEAQGYFLCEPLKLEEIIEIL</sequence>
<dbReference type="OrthoDB" id="9762141at2"/>
<evidence type="ECO:0000313" key="2">
    <source>
        <dbReference type="EMBL" id="MPQ44689.1"/>
    </source>
</evidence>
<dbReference type="AlphaFoldDB" id="A0A6I1MX05"/>
<comment type="caution">
    <text evidence="2">The sequence shown here is derived from an EMBL/GenBank/DDBJ whole genome shotgun (WGS) entry which is preliminary data.</text>
</comment>
<dbReference type="Pfam" id="PF00563">
    <property type="entry name" value="EAL"/>
    <property type="match status" value="1"/>
</dbReference>
<keyword evidence="3" id="KW-1185">Reference proteome</keyword>
<dbReference type="InterPro" id="IPR001633">
    <property type="entry name" value="EAL_dom"/>
</dbReference>
<name>A0A6I1MX05_9CLOT</name>
<feature type="domain" description="EAL" evidence="1">
    <location>
        <begin position="11"/>
        <end position="261"/>
    </location>
</feature>
<dbReference type="GO" id="GO:0071111">
    <property type="term" value="F:cyclic-guanylate-specific phosphodiesterase activity"/>
    <property type="evidence" value="ECO:0007669"/>
    <property type="project" value="InterPro"/>
</dbReference>
<organism evidence="2 3">
    <name type="scientific">Clostridium tarantellae</name>
    <dbReference type="NCBI Taxonomy" id="39493"/>
    <lineage>
        <taxon>Bacteria</taxon>
        <taxon>Bacillati</taxon>
        <taxon>Bacillota</taxon>
        <taxon>Clostridia</taxon>
        <taxon>Eubacteriales</taxon>
        <taxon>Clostridiaceae</taxon>
        <taxon>Clostridium</taxon>
    </lineage>
</organism>
<evidence type="ECO:0000259" key="1">
    <source>
        <dbReference type="PROSITE" id="PS50883"/>
    </source>
</evidence>
<proteinExistence type="predicted"/>
<dbReference type="InterPro" id="IPR035919">
    <property type="entry name" value="EAL_sf"/>
</dbReference>
<dbReference type="InterPro" id="IPR050706">
    <property type="entry name" value="Cyclic-di-GMP_PDE-like"/>
</dbReference>
<dbReference type="RefSeq" id="WP_152891363.1">
    <property type="nucleotide sequence ID" value="NZ_WHJC01000283.1"/>
</dbReference>
<dbReference type="PANTHER" id="PTHR33121:SF71">
    <property type="entry name" value="OXYGEN SENSOR PROTEIN DOSP"/>
    <property type="match status" value="1"/>
</dbReference>
<reference evidence="2 3" key="1">
    <citation type="submission" date="2019-10" db="EMBL/GenBank/DDBJ databases">
        <title>The Genome Sequence of Clostridium tarantellae Isolated from Fish Brain.</title>
        <authorList>
            <person name="Bano L."/>
            <person name="Kiel M."/>
            <person name="Sales G."/>
            <person name="Doxey A.C."/>
            <person name="Mansfield M.J."/>
            <person name="Schiavone M."/>
            <person name="Rossetto O."/>
            <person name="Pirazzini M."/>
            <person name="Dobrindt U."/>
            <person name="Montecucco C."/>
        </authorList>
    </citation>
    <scope>NUCLEOTIDE SEQUENCE [LARGE SCALE GENOMIC DNA]</scope>
    <source>
        <strain evidence="2 3">DSM 3997</strain>
    </source>
</reference>
<dbReference type="Proteomes" id="UP000430345">
    <property type="component" value="Unassembled WGS sequence"/>
</dbReference>
<dbReference type="CDD" id="cd01948">
    <property type="entry name" value="EAL"/>
    <property type="match status" value="1"/>
</dbReference>